<sequence>MPRRAAVQCCVVRGNGDDGSGGSGSASGSGGSSNAARSWVPAAVLERLPQKALREIDQIHLPRTLENRVQFVAPREPPPSPQLLLYAVKAAAAVCPGPTYGEDALTVAEVVFFVVNAVQNYEVKQQDTAAGHAGASTGEGPAALHALQRLELPLQGLNALLPRVEKIARHWGETWDQRDAEVAAKVAAALVPLPHGLDDMARASALVYMIIRALKEQQEGEGAAGASRVVMWRGRAAPEADFTSDQNPALMEELEAALRDSDLPCIRQDMAEALNRAAAATAPTSADSRNIVLMAASLIKNQSTERAWRAARDAEDARYVADQQAARQKRRDALHARIRRWRGEHSKLLKQLQACSGDEAREAALKDKLEGYDRVIATALKALEGAT</sequence>
<name>A0A0D2N486_9CHLO</name>
<dbReference type="GeneID" id="25726963"/>
<keyword evidence="2" id="KW-1185">Reference proteome</keyword>
<dbReference type="AlphaFoldDB" id="A0A0D2N486"/>
<evidence type="ECO:0000313" key="2">
    <source>
        <dbReference type="Proteomes" id="UP000054498"/>
    </source>
</evidence>
<dbReference type="RefSeq" id="XP_013906126.1">
    <property type="nucleotide sequence ID" value="XM_014050672.1"/>
</dbReference>
<reference evidence="1 2" key="1">
    <citation type="journal article" date="2013" name="BMC Genomics">
        <title>Reconstruction of the lipid metabolism for the microalga Monoraphidium neglectum from its genome sequence reveals characteristics suitable for biofuel production.</title>
        <authorList>
            <person name="Bogen C."/>
            <person name="Al-Dilaimi A."/>
            <person name="Albersmeier A."/>
            <person name="Wichmann J."/>
            <person name="Grundmann M."/>
            <person name="Rupp O."/>
            <person name="Lauersen K.J."/>
            <person name="Blifernez-Klassen O."/>
            <person name="Kalinowski J."/>
            <person name="Goesmann A."/>
            <person name="Mussgnug J.H."/>
            <person name="Kruse O."/>
        </authorList>
    </citation>
    <scope>NUCLEOTIDE SEQUENCE [LARGE SCALE GENOMIC DNA]</scope>
    <source>
        <strain evidence="1 2">SAG 48.87</strain>
    </source>
</reference>
<proteinExistence type="predicted"/>
<dbReference type="KEGG" id="mng:MNEG_0845"/>
<dbReference type="Proteomes" id="UP000054498">
    <property type="component" value="Unassembled WGS sequence"/>
</dbReference>
<evidence type="ECO:0000313" key="1">
    <source>
        <dbReference type="EMBL" id="KIZ07107.1"/>
    </source>
</evidence>
<dbReference type="EMBL" id="KK100294">
    <property type="protein sequence ID" value="KIZ07107.1"/>
    <property type="molecule type" value="Genomic_DNA"/>
</dbReference>
<accession>A0A0D2N486</accession>
<protein>
    <submittedName>
        <fullName evidence="1">Uncharacterized protein</fullName>
    </submittedName>
</protein>
<organism evidence="1 2">
    <name type="scientific">Monoraphidium neglectum</name>
    <dbReference type="NCBI Taxonomy" id="145388"/>
    <lineage>
        <taxon>Eukaryota</taxon>
        <taxon>Viridiplantae</taxon>
        <taxon>Chlorophyta</taxon>
        <taxon>core chlorophytes</taxon>
        <taxon>Chlorophyceae</taxon>
        <taxon>CS clade</taxon>
        <taxon>Sphaeropleales</taxon>
        <taxon>Selenastraceae</taxon>
        <taxon>Monoraphidium</taxon>
    </lineage>
</organism>
<gene>
    <name evidence="1" type="ORF">MNEG_0845</name>
</gene>